<dbReference type="EMBL" id="QXZZ01000003">
    <property type="protein sequence ID" value="RJY51458.1"/>
    <property type="molecule type" value="Genomic_DNA"/>
</dbReference>
<evidence type="ECO:0000313" key="2">
    <source>
        <dbReference type="EMBL" id="RJY51458.1"/>
    </source>
</evidence>
<reference evidence="2 3" key="1">
    <citation type="submission" date="2018-09" db="EMBL/GenBank/DDBJ databases">
        <title>Genome sequence of Veillonella atypica isolated from periodontal Korean patients.</title>
        <authorList>
            <person name="Lee J.-H."/>
            <person name="Moon J.-H."/>
            <person name="Shin S.-Y."/>
        </authorList>
    </citation>
    <scope>NUCLEOTIDE SEQUENCE [LARGE SCALE GENOMIC DNA]</scope>
    <source>
        <strain evidence="2 3">KHUD_V1</strain>
    </source>
</reference>
<evidence type="ECO:0000313" key="3">
    <source>
        <dbReference type="Proteomes" id="UP000277803"/>
    </source>
</evidence>
<proteinExistence type="predicted"/>
<dbReference type="RefSeq" id="WP_119981971.1">
    <property type="nucleotide sequence ID" value="NZ_QXZZ01000003.1"/>
</dbReference>
<feature type="transmembrane region" description="Helical" evidence="1">
    <location>
        <begin position="70"/>
        <end position="91"/>
    </location>
</feature>
<feature type="transmembrane region" description="Helical" evidence="1">
    <location>
        <begin position="37"/>
        <end position="58"/>
    </location>
</feature>
<keyword evidence="1" id="KW-0812">Transmembrane</keyword>
<dbReference type="Proteomes" id="UP000277803">
    <property type="component" value="Unassembled WGS sequence"/>
</dbReference>
<evidence type="ECO:0000256" key="1">
    <source>
        <dbReference type="SAM" id="Phobius"/>
    </source>
</evidence>
<sequence>MEHYIEIIAMLAPGFIAKEVARALGNVKSRGSSIDQILNYFVYSISGFFITLLIYTIINKLFGYDDPQYFLLVVLSILSGISVGFAWQTIVKKFFKNIIDRYTSENNGYIYFQEDSMLNNCMLDGKDHLIQIIKSGHVIATGKFLGATFSSEDTTEIKIDSHPVYAEWLSNEIYSKDFEYLHSIFDIKNDIEVREYSYPNGFFEEGFTADKITSSE</sequence>
<organism evidence="2 3">
    <name type="scientific">Veillonella atypica</name>
    <dbReference type="NCBI Taxonomy" id="39777"/>
    <lineage>
        <taxon>Bacteria</taxon>
        <taxon>Bacillati</taxon>
        <taxon>Bacillota</taxon>
        <taxon>Negativicutes</taxon>
        <taxon>Veillonellales</taxon>
        <taxon>Veillonellaceae</taxon>
        <taxon>Veillonella</taxon>
    </lineage>
</organism>
<protein>
    <submittedName>
        <fullName evidence="2">Uncharacterized protein</fullName>
    </submittedName>
</protein>
<accession>A0A3A6WEC2</accession>
<gene>
    <name evidence="2" type="ORF">D2965_00145</name>
</gene>
<keyword evidence="1" id="KW-0472">Membrane</keyword>
<dbReference type="AlphaFoldDB" id="A0A3A6WEC2"/>
<comment type="caution">
    <text evidence="2">The sequence shown here is derived from an EMBL/GenBank/DDBJ whole genome shotgun (WGS) entry which is preliminary data.</text>
</comment>
<keyword evidence="1" id="KW-1133">Transmembrane helix</keyword>
<name>A0A3A6WEC2_9FIRM</name>